<proteinExistence type="predicted"/>
<accession>A0ABM7PIU2</accession>
<name>A0ABM7PIU2_9BACT</name>
<keyword evidence="2" id="KW-1185">Reference proteome</keyword>
<dbReference type="RefSeq" id="WP_236888909.1">
    <property type="nucleotide sequence ID" value="NZ_AP024488.1"/>
</dbReference>
<evidence type="ECO:0000313" key="1">
    <source>
        <dbReference type="EMBL" id="BCS97487.1"/>
    </source>
</evidence>
<evidence type="ECO:0000313" key="2">
    <source>
        <dbReference type="Proteomes" id="UP001320148"/>
    </source>
</evidence>
<gene>
    <name evidence="1" type="ORF">DSLASN_31190</name>
</gene>
<protein>
    <submittedName>
        <fullName evidence="1">Uncharacterized protein</fullName>
    </submittedName>
</protein>
<organism evidence="1 2">
    <name type="scientific">Desulfoluna limicola</name>
    <dbReference type="NCBI Taxonomy" id="2810562"/>
    <lineage>
        <taxon>Bacteria</taxon>
        <taxon>Pseudomonadati</taxon>
        <taxon>Thermodesulfobacteriota</taxon>
        <taxon>Desulfobacteria</taxon>
        <taxon>Desulfobacterales</taxon>
        <taxon>Desulfolunaceae</taxon>
        <taxon>Desulfoluna</taxon>
    </lineage>
</organism>
<reference evidence="1 2" key="1">
    <citation type="submission" date="2021-02" db="EMBL/GenBank/DDBJ databases">
        <title>Complete genome of Desulfoluna sp. strain ASN36.</title>
        <authorList>
            <person name="Takahashi A."/>
            <person name="Kojima H."/>
            <person name="Fukui M."/>
        </authorList>
    </citation>
    <scope>NUCLEOTIDE SEQUENCE [LARGE SCALE GENOMIC DNA]</scope>
    <source>
        <strain evidence="1 2">ASN36</strain>
    </source>
</reference>
<sequence>MLIQVGAEAVFVFWARKPGGRIGYKKSPDDFLKIIQGFFYGHGTLKGPLFPVLKVMMQLV</sequence>
<dbReference type="EMBL" id="AP024488">
    <property type="protein sequence ID" value="BCS97487.1"/>
    <property type="molecule type" value="Genomic_DNA"/>
</dbReference>
<dbReference type="Proteomes" id="UP001320148">
    <property type="component" value="Chromosome"/>
</dbReference>